<sequence length="113" mass="13016">MTQHRSALKEWFAATFHHVAKAKRIAIPECLAHETAPRHLVGGKLVPFLPNQAAIWRHHRDLKHCEPIDENLPVLRASPTIEKPQELRRPRSVFSSEPEEPTTETKKSLFLLF</sequence>
<dbReference type="Proteomes" id="UP000481153">
    <property type="component" value="Unassembled WGS sequence"/>
</dbReference>
<proteinExistence type="predicted"/>
<evidence type="ECO:0000313" key="2">
    <source>
        <dbReference type="EMBL" id="KAF0734208.1"/>
    </source>
</evidence>
<dbReference type="AlphaFoldDB" id="A0A6G0X2U4"/>
<evidence type="ECO:0000256" key="1">
    <source>
        <dbReference type="SAM" id="MobiDB-lite"/>
    </source>
</evidence>
<gene>
    <name evidence="2" type="ORF">Ae201684_009073</name>
</gene>
<accession>A0A6G0X2U4</accession>
<evidence type="ECO:0000313" key="3">
    <source>
        <dbReference type="Proteomes" id="UP000481153"/>
    </source>
</evidence>
<name>A0A6G0X2U4_9STRA</name>
<feature type="region of interest" description="Disordered" evidence="1">
    <location>
        <begin position="76"/>
        <end position="113"/>
    </location>
</feature>
<protein>
    <submittedName>
        <fullName evidence="2">Uncharacterized protein</fullName>
    </submittedName>
</protein>
<keyword evidence="3" id="KW-1185">Reference proteome</keyword>
<dbReference type="EMBL" id="VJMJ01000117">
    <property type="protein sequence ID" value="KAF0734208.1"/>
    <property type="molecule type" value="Genomic_DNA"/>
</dbReference>
<reference evidence="2 3" key="1">
    <citation type="submission" date="2019-07" db="EMBL/GenBank/DDBJ databases">
        <title>Genomics analysis of Aphanomyces spp. identifies a new class of oomycete effector associated with host adaptation.</title>
        <authorList>
            <person name="Gaulin E."/>
        </authorList>
    </citation>
    <scope>NUCLEOTIDE SEQUENCE [LARGE SCALE GENOMIC DNA]</scope>
    <source>
        <strain evidence="2 3">ATCC 201684</strain>
    </source>
</reference>
<comment type="caution">
    <text evidence="2">The sequence shown here is derived from an EMBL/GenBank/DDBJ whole genome shotgun (WGS) entry which is preliminary data.</text>
</comment>
<organism evidence="2 3">
    <name type="scientific">Aphanomyces euteiches</name>
    <dbReference type="NCBI Taxonomy" id="100861"/>
    <lineage>
        <taxon>Eukaryota</taxon>
        <taxon>Sar</taxon>
        <taxon>Stramenopiles</taxon>
        <taxon>Oomycota</taxon>
        <taxon>Saprolegniomycetes</taxon>
        <taxon>Saprolegniales</taxon>
        <taxon>Verrucalvaceae</taxon>
        <taxon>Aphanomyces</taxon>
    </lineage>
</organism>